<evidence type="ECO:0000256" key="3">
    <source>
        <dbReference type="ARBA" id="ARBA00023052"/>
    </source>
</evidence>
<dbReference type="PANTHER" id="PTHR11516">
    <property type="entry name" value="PYRUVATE DEHYDROGENASE E1 COMPONENT, ALPHA SUBUNIT BACTERIAL AND ORGANELLAR"/>
    <property type="match status" value="1"/>
</dbReference>
<dbReference type="SUPFAM" id="SSF52518">
    <property type="entry name" value="Thiamin diphosphate-binding fold (THDP-binding)"/>
    <property type="match status" value="1"/>
</dbReference>
<name>A0A2J8A3G6_9CHLO</name>
<evidence type="ECO:0000256" key="2">
    <source>
        <dbReference type="ARBA" id="ARBA00023002"/>
    </source>
</evidence>
<sequence length="194" mass="21181">MALPAALRGFKAQAGPQLGLSAARLFASAEAPIKIEVMPYKMHRLEAPSNVVETSVSELLGFYKLMYKMRRMEIAADMMYKAKAIRGFCHLYDGQEADSIITSYRDHCQYVTRGGSVESLMAELMGKREGGTRGLGGSMHLYNRDNNFYGGNGIVGAQVGALERRGAAGCRAELEQPDESIPQPGRISQQVTTV</sequence>
<comment type="cofactor">
    <cofactor evidence="1">
        <name>thiamine diphosphate</name>
        <dbReference type="ChEBI" id="CHEBI:58937"/>
    </cofactor>
</comment>
<evidence type="ECO:0000313" key="6">
    <source>
        <dbReference type="Proteomes" id="UP000236333"/>
    </source>
</evidence>
<gene>
    <name evidence="5" type="ORF">TSOC_006507</name>
</gene>
<keyword evidence="6" id="KW-1185">Reference proteome</keyword>
<dbReference type="InterPro" id="IPR029061">
    <property type="entry name" value="THDP-binding"/>
</dbReference>
<evidence type="ECO:0000313" key="5">
    <source>
        <dbReference type="EMBL" id="PNH07054.1"/>
    </source>
</evidence>
<dbReference type="Gene3D" id="3.40.50.970">
    <property type="match status" value="1"/>
</dbReference>
<proteinExistence type="predicted"/>
<dbReference type="Proteomes" id="UP000236333">
    <property type="component" value="Unassembled WGS sequence"/>
</dbReference>
<reference evidence="5 6" key="1">
    <citation type="journal article" date="2017" name="Mol. Biol. Evol.">
        <title>The 4-celled Tetrabaena socialis nuclear genome reveals the essential components for genetic control of cell number at the origin of multicellularity in the volvocine lineage.</title>
        <authorList>
            <person name="Featherston J."/>
            <person name="Arakaki Y."/>
            <person name="Hanschen E.R."/>
            <person name="Ferris P.J."/>
            <person name="Michod R.E."/>
            <person name="Olson B.J.S.C."/>
            <person name="Nozaki H."/>
            <person name="Durand P.M."/>
        </authorList>
    </citation>
    <scope>NUCLEOTIDE SEQUENCE [LARGE SCALE GENOMIC DNA]</scope>
    <source>
        <strain evidence="5 6">NIES-571</strain>
    </source>
</reference>
<keyword evidence="3" id="KW-0786">Thiamine pyrophosphate</keyword>
<dbReference type="InterPro" id="IPR050642">
    <property type="entry name" value="PDH_E1_Alpha_Subunit"/>
</dbReference>
<dbReference type="InterPro" id="IPR001017">
    <property type="entry name" value="DH_E1"/>
</dbReference>
<organism evidence="5 6">
    <name type="scientific">Tetrabaena socialis</name>
    <dbReference type="NCBI Taxonomy" id="47790"/>
    <lineage>
        <taxon>Eukaryota</taxon>
        <taxon>Viridiplantae</taxon>
        <taxon>Chlorophyta</taxon>
        <taxon>core chlorophytes</taxon>
        <taxon>Chlorophyceae</taxon>
        <taxon>CS clade</taxon>
        <taxon>Chlamydomonadales</taxon>
        <taxon>Tetrabaenaceae</taxon>
        <taxon>Tetrabaena</taxon>
    </lineage>
</organism>
<keyword evidence="2" id="KW-0560">Oxidoreductase</keyword>
<dbReference type="PANTHER" id="PTHR11516:SF60">
    <property type="entry name" value="PYRUVATE DEHYDROGENASE E1 COMPONENT SUBUNIT ALPHA"/>
    <property type="match status" value="1"/>
</dbReference>
<dbReference type="GO" id="GO:0006086">
    <property type="term" value="P:pyruvate decarboxylation to acetyl-CoA"/>
    <property type="evidence" value="ECO:0007669"/>
    <property type="project" value="TreeGrafter"/>
</dbReference>
<dbReference type="GO" id="GO:0004739">
    <property type="term" value="F:pyruvate dehydrogenase (acetyl-transferring) activity"/>
    <property type="evidence" value="ECO:0007669"/>
    <property type="project" value="TreeGrafter"/>
</dbReference>
<accession>A0A2J8A3G6</accession>
<protein>
    <submittedName>
        <fullName evidence="5">Pyruvate dehydrogenase E1 component subunit alpha, mitochondrial</fullName>
    </submittedName>
</protein>
<dbReference type="Pfam" id="PF00676">
    <property type="entry name" value="E1_dh"/>
    <property type="match status" value="1"/>
</dbReference>
<evidence type="ECO:0000256" key="1">
    <source>
        <dbReference type="ARBA" id="ARBA00001964"/>
    </source>
</evidence>
<dbReference type="OrthoDB" id="10256198at2759"/>
<evidence type="ECO:0000259" key="4">
    <source>
        <dbReference type="Pfam" id="PF00676"/>
    </source>
</evidence>
<feature type="domain" description="Dehydrogenase E1 component" evidence="4">
    <location>
        <begin position="66"/>
        <end position="168"/>
    </location>
</feature>
<dbReference type="AlphaFoldDB" id="A0A2J8A3G6"/>
<dbReference type="EMBL" id="PGGS01000200">
    <property type="protein sequence ID" value="PNH07054.1"/>
    <property type="molecule type" value="Genomic_DNA"/>
</dbReference>
<comment type="caution">
    <text evidence="5">The sequence shown here is derived from an EMBL/GenBank/DDBJ whole genome shotgun (WGS) entry which is preliminary data.</text>
</comment>
<keyword evidence="5" id="KW-0670">Pyruvate</keyword>